<dbReference type="Proteomes" id="UP000828390">
    <property type="component" value="Unassembled WGS sequence"/>
</dbReference>
<name>A0A9D4DGL8_DREPO</name>
<evidence type="ECO:0000313" key="2">
    <source>
        <dbReference type="Proteomes" id="UP000828390"/>
    </source>
</evidence>
<dbReference type="EMBL" id="JAIWYP010000010">
    <property type="protein sequence ID" value="KAH3748949.1"/>
    <property type="molecule type" value="Genomic_DNA"/>
</dbReference>
<keyword evidence="2" id="KW-1185">Reference proteome</keyword>
<protein>
    <submittedName>
        <fullName evidence="1">Uncharacterized protein</fullName>
    </submittedName>
</protein>
<evidence type="ECO:0000313" key="1">
    <source>
        <dbReference type="EMBL" id="KAH3748949.1"/>
    </source>
</evidence>
<gene>
    <name evidence="1" type="ORF">DPMN_183438</name>
</gene>
<dbReference type="AlphaFoldDB" id="A0A9D4DGL8"/>
<accession>A0A9D4DGL8</accession>
<proteinExistence type="predicted"/>
<organism evidence="1 2">
    <name type="scientific">Dreissena polymorpha</name>
    <name type="common">Zebra mussel</name>
    <name type="synonym">Mytilus polymorpha</name>
    <dbReference type="NCBI Taxonomy" id="45954"/>
    <lineage>
        <taxon>Eukaryota</taxon>
        <taxon>Metazoa</taxon>
        <taxon>Spiralia</taxon>
        <taxon>Lophotrochozoa</taxon>
        <taxon>Mollusca</taxon>
        <taxon>Bivalvia</taxon>
        <taxon>Autobranchia</taxon>
        <taxon>Heteroconchia</taxon>
        <taxon>Euheterodonta</taxon>
        <taxon>Imparidentia</taxon>
        <taxon>Neoheterodontei</taxon>
        <taxon>Myida</taxon>
        <taxon>Dreissenoidea</taxon>
        <taxon>Dreissenidae</taxon>
        <taxon>Dreissena</taxon>
    </lineage>
</organism>
<reference evidence="1" key="2">
    <citation type="submission" date="2020-11" db="EMBL/GenBank/DDBJ databases">
        <authorList>
            <person name="McCartney M.A."/>
            <person name="Auch B."/>
            <person name="Kono T."/>
            <person name="Mallez S."/>
            <person name="Becker A."/>
            <person name="Gohl D.M."/>
            <person name="Silverstein K.A.T."/>
            <person name="Koren S."/>
            <person name="Bechman K.B."/>
            <person name="Herman A."/>
            <person name="Abrahante J.E."/>
            <person name="Garbe J."/>
        </authorList>
    </citation>
    <scope>NUCLEOTIDE SEQUENCE</scope>
    <source>
        <strain evidence="1">Duluth1</strain>
        <tissue evidence="1">Whole animal</tissue>
    </source>
</reference>
<reference evidence="1" key="1">
    <citation type="journal article" date="2019" name="bioRxiv">
        <title>The Genome of the Zebra Mussel, Dreissena polymorpha: A Resource for Invasive Species Research.</title>
        <authorList>
            <person name="McCartney M.A."/>
            <person name="Auch B."/>
            <person name="Kono T."/>
            <person name="Mallez S."/>
            <person name="Zhang Y."/>
            <person name="Obille A."/>
            <person name="Becker A."/>
            <person name="Abrahante J.E."/>
            <person name="Garbe J."/>
            <person name="Badalamenti J.P."/>
            <person name="Herman A."/>
            <person name="Mangelson H."/>
            <person name="Liachko I."/>
            <person name="Sullivan S."/>
            <person name="Sone E.D."/>
            <person name="Koren S."/>
            <person name="Silverstein K.A.T."/>
            <person name="Beckman K.B."/>
            <person name="Gohl D.M."/>
        </authorList>
    </citation>
    <scope>NUCLEOTIDE SEQUENCE</scope>
    <source>
        <strain evidence="1">Duluth1</strain>
        <tissue evidence="1">Whole animal</tissue>
    </source>
</reference>
<comment type="caution">
    <text evidence="1">The sequence shown here is derived from an EMBL/GenBank/DDBJ whole genome shotgun (WGS) entry which is preliminary data.</text>
</comment>
<sequence length="108" mass="11924">MGLLTFMISWGNTSERASEKHNVTEDKGDREGASVMHAAYMAGFNMHAKGVRQVLTTFAVHVCVGDTSQRLFVHGCPKEHNSYAAPDTNNGTTSQRRASEIMFRGYTI</sequence>